<proteinExistence type="predicted"/>
<name>A0A7S1AT08_NOCSC</name>
<dbReference type="PANTHER" id="PTHR45657:SF1">
    <property type="entry name" value="CRAL-TRIO DOMAIN-CONTAINING PROTEIN YKL091C-RELATED"/>
    <property type="match status" value="1"/>
</dbReference>
<protein>
    <recommendedName>
        <fullName evidence="1">CRAL-TRIO domain-containing protein</fullName>
    </recommendedName>
</protein>
<reference evidence="2" key="1">
    <citation type="submission" date="2021-01" db="EMBL/GenBank/DDBJ databases">
        <authorList>
            <person name="Corre E."/>
            <person name="Pelletier E."/>
            <person name="Niang G."/>
            <person name="Scheremetjew M."/>
            <person name="Finn R."/>
            <person name="Kale V."/>
            <person name="Holt S."/>
            <person name="Cochrane G."/>
            <person name="Meng A."/>
            <person name="Brown T."/>
            <person name="Cohen L."/>
        </authorList>
    </citation>
    <scope>NUCLEOTIDE SEQUENCE</scope>
</reference>
<dbReference type="SUPFAM" id="SSF46938">
    <property type="entry name" value="CRAL/TRIO N-terminal domain"/>
    <property type="match status" value="1"/>
</dbReference>
<gene>
    <name evidence="2" type="ORF">NSCI0253_LOCUS38596</name>
</gene>
<dbReference type="InterPro" id="IPR036273">
    <property type="entry name" value="CRAL/TRIO_N_dom_sf"/>
</dbReference>
<dbReference type="SUPFAM" id="SSF52087">
    <property type="entry name" value="CRAL/TRIO domain"/>
    <property type="match status" value="1"/>
</dbReference>
<dbReference type="EMBL" id="HBFQ01054277">
    <property type="protein sequence ID" value="CAD8864241.1"/>
    <property type="molecule type" value="Transcribed_RNA"/>
</dbReference>
<evidence type="ECO:0000313" key="2">
    <source>
        <dbReference type="EMBL" id="CAD8864241.1"/>
    </source>
</evidence>
<dbReference type="PROSITE" id="PS50191">
    <property type="entry name" value="CRAL_TRIO"/>
    <property type="match status" value="1"/>
</dbReference>
<dbReference type="InterPro" id="IPR001251">
    <property type="entry name" value="CRAL-TRIO_dom"/>
</dbReference>
<dbReference type="InterPro" id="IPR051026">
    <property type="entry name" value="PI/PC_transfer"/>
</dbReference>
<feature type="domain" description="CRAL-TRIO" evidence="1">
    <location>
        <begin position="96"/>
        <end position="290"/>
    </location>
</feature>
<dbReference type="InterPro" id="IPR039477">
    <property type="entry name" value="ILEI/PANDER_dom"/>
</dbReference>
<dbReference type="Pfam" id="PF00650">
    <property type="entry name" value="CRAL_TRIO"/>
    <property type="match status" value="1"/>
</dbReference>
<dbReference type="Pfam" id="PF15711">
    <property type="entry name" value="ILEI"/>
    <property type="match status" value="1"/>
</dbReference>
<organism evidence="2">
    <name type="scientific">Noctiluca scintillans</name>
    <name type="common">Sea sparkle</name>
    <name type="synonym">Red tide dinoflagellate</name>
    <dbReference type="NCBI Taxonomy" id="2966"/>
    <lineage>
        <taxon>Eukaryota</taxon>
        <taxon>Sar</taxon>
        <taxon>Alveolata</taxon>
        <taxon>Dinophyceae</taxon>
        <taxon>Noctilucales</taxon>
        <taxon>Noctilucaceae</taxon>
        <taxon>Noctiluca</taxon>
    </lineage>
</organism>
<accession>A0A7S1AT08</accession>
<evidence type="ECO:0000259" key="1">
    <source>
        <dbReference type="PROSITE" id="PS50191"/>
    </source>
</evidence>
<dbReference type="Gene3D" id="3.40.525.10">
    <property type="entry name" value="CRAL-TRIO lipid binding domain"/>
    <property type="match status" value="1"/>
</dbReference>
<dbReference type="AlphaFoldDB" id="A0A7S1AT08"/>
<dbReference type="PANTHER" id="PTHR45657">
    <property type="entry name" value="CRAL-TRIO DOMAIN-CONTAINING PROTEIN YKL091C-RELATED"/>
    <property type="match status" value="1"/>
</dbReference>
<sequence>MSDNDLPSGSELEQISEIRKALETELRELEATNANFPHTTGDIFMTRLLRGNNGSVEESVKWYRNCLELRAKFGLDDVYRRASAQNLRWSSTALPHSEDMAKYFNFVFDESLLSLTGHVVWYDAIGDARTAAMLKEFDREKATEFFKYLVEMRSAALDRMSAERGRLIRNTRIMDFEASGMWQMNKEWNRFEKEVVYAMLMGTSIEYAQVLFVINFPWFFVKVWDTIKGNFPSRVVSRVRVLGSDFMSNPEYLAEVGPAMTTELLAKKRNRDPTGYVVPPLEGGLEYIPPGRVMERVVEVAAGQRVSWSYKVCGAAEVSNSRSFLGKIATAATSMLESSEVVFSVVGIWTDLIQCEIPRVKCKVRSVSVLEGGAAEFWMDDALVEHKAEQGVNLVALDANTQELRLKQCYDFAEGSQRLKEDLAALPKTCIVLVALKGKGAESLTEEALESLRSLGGTLQAGIYQQGYALIGSTWGVATAETKGNDAVAEGEALTMDTTSELVASTEVSPSSGLVEGSTDVERGGLVVVKWSNYHSFVHKKALSEYKVSVA</sequence>
<dbReference type="InterPro" id="IPR036865">
    <property type="entry name" value="CRAL-TRIO_dom_sf"/>
</dbReference>